<feature type="chain" id="PRO_5002205436" evidence="1">
    <location>
        <begin position="29"/>
        <end position="67"/>
    </location>
</feature>
<protein>
    <submittedName>
        <fullName evidence="2">Uncharacterized protein</fullName>
    </submittedName>
</protein>
<dbReference type="EMBL" id="KN839202">
    <property type="protein sequence ID" value="KIJ90383.1"/>
    <property type="molecule type" value="Genomic_DNA"/>
</dbReference>
<feature type="signal peptide" evidence="1">
    <location>
        <begin position="1"/>
        <end position="28"/>
    </location>
</feature>
<organism evidence="2 3">
    <name type="scientific">Laccaria amethystina LaAM-08-1</name>
    <dbReference type="NCBI Taxonomy" id="1095629"/>
    <lineage>
        <taxon>Eukaryota</taxon>
        <taxon>Fungi</taxon>
        <taxon>Dikarya</taxon>
        <taxon>Basidiomycota</taxon>
        <taxon>Agaricomycotina</taxon>
        <taxon>Agaricomycetes</taxon>
        <taxon>Agaricomycetidae</taxon>
        <taxon>Agaricales</taxon>
        <taxon>Agaricineae</taxon>
        <taxon>Hydnangiaceae</taxon>
        <taxon>Laccaria</taxon>
    </lineage>
</organism>
<keyword evidence="1" id="KW-0732">Signal</keyword>
<dbReference type="HOGENOM" id="CLU_2812805_0_0_1"/>
<sequence>MRRWGLVTTFTMALHALLLGAIPPSVIQLRMPADNKTGTPKIILHTAPILTRPRPPLNEPPDIRMPI</sequence>
<accession>A0A0C9WRA1</accession>
<reference evidence="2 3" key="1">
    <citation type="submission" date="2014-04" db="EMBL/GenBank/DDBJ databases">
        <authorList>
            <consortium name="DOE Joint Genome Institute"/>
            <person name="Kuo A."/>
            <person name="Kohler A."/>
            <person name="Nagy L.G."/>
            <person name="Floudas D."/>
            <person name="Copeland A."/>
            <person name="Barry K.W."/>
            <person name="Cichocki N."/>
            <person name="Veneault-Fourrey C."/>
            <person name="LaButti K."/>
            <person name="Lindquist E.A."/>
            <person name="Lipzen A."/>
            <person name="Lundell T."/>
            <person name="Morin E."/>
            <person name="Murat C."/>
            <person name="Sun H."/>
            <person name="Tunlid A."/>
            <person name="Henrissat B."/>
            <person name="Grigoriev I.V."/>
            <person name="Hibbett D.S."/>
            <person name="Martin F."/>
            <person name="Nordberg H.P."/>
            <person name="Cantor M.N."/>
            <person name="Hua S.X."/>
        </authorList>
    </citation>
    <scope>NUCLEOTIDE SEQUENCE [LARGE SCALE GENOMIC DNA]</scope>
    <source>
        <strain evidence="2 3">LaAM-08-1</strain>
    </source>
</reference>
<evidence type="ECO:0000256" key="1">
    <source>
        <dbReference type="SAM" id="SignalP"/>
    </source>
</evidence>
<name>A0A0C9WRA1_9AGAR</name>
<proteinExistence type="predicted"/>
<dbReference type="AlphaFoldDB" id="A0A0C9WRA1"/>
<dbReference type="Proteomes" id="UP000054477">
    <property type="component" value="Unassembled WGS sequence"/>
</dbReference>
<keyword evidence="3" id="KW-1185">Reference proteome</keyword>
<gene>
    <name evidence="2" type="ORF">K443DRAFT_686797</name>
</gene>
<reference evidence="3" key="2">
    <citation type="submission" date="2015-01" db="EMBL/GenBank/DDBJ databases">
        <title>Evolutionary Origins and Diversification of the Mycorrhizal Mutualists.</title>
        <authorList>
            <consortium name="DOE Joint Genome Institute"/>
            <consortium name="Mycorrhizal Genomics Consortium"/>
            <person name="Kohler A."/>
            <person name="Kuo A."/>
            <person name="Nagy L.G."/>
            <person name="Floudas D."/>
            <person name="Copeland A."/>
            <person name="Barry K.W."/>
            <person name="Cichocki N."/>
            <person name="Veneault-Fourrey C."/>
            <person name="LaButti K."/>
            <person name="Lindquist E.A."/>
            <person name="Lipzen A."/>
            <person name="Lundell T."/>
            <person name="Morin E."/>
            <person name="Murat C."/>
            <person name="Riley R."/>
            <person name="Ohm R."/>
            <person name="Sun H."/>
            <person name="Tunlid A."/>
            <person name="Henrissat B."/>
            <person name="Grigoriev I.V."/>
            <person name="Hibbett D.S."/>
            <person name="Martin F."/>
        </authorList>
    </citation>
    <scope>NUCLEOTIDE SEQUENCE [LARGE SCALE GENOMIC DNA]</scope>
    <source>
        <strain evidence="3">LaAM-08-1</strain>
    </source>
</reference>
<evidence type="ECO:0000313" key="2">
    <source>
        <dbReference type="EMBL" id="KIJ90383.1"/>
    </source>
</evidence>
<evidence type="ECO:0000313" key="3">
    <source>
        <dbReference type="Proteomes" id="UP000054477"/>
    </source>
</evidence>